<dbReference type="GO" id="GO:0034355">
    <property type="term" value="P:NAD+ biosynthetic process via the salvage pathway"/>
    <property type="evidence" value="ECO:0007669"/>
    <property type="project" value="UniProtKB-ARBA"/>
</dbReference>
<dbReference type="PANTHER" id="PTHR11098:SF1">
    <property type="entry name" value="NICOTINATE PHOSPHORIBOSYLTRANSFERASE"/>
    <property type="match status" value="1"/>
</dbReference>
<gene>
    <name evidence="13" type="ORF">ENJ96_00220</name>
</gene>
<comment type="catalytic activity">
    <reaction evidence="8 9">
        <text>5-phospho-alpha-D-ribose 1-diphosphate + nicotinate + ATP + H2O = nicotinate beta-D-ribonucleotide + ADP + phosphate + diphosphate</text>
        <dbReference type="Rhea" id="RHEA:36163"/>
        <dbReference type="ChEBI" id="CHEBI:15377"/>
        <dbReference type="ChEBI" id="CHEBI:30616"/>
        <dbReference type="ChEBI" id="CHEBI:32544"/>
        <dbReference type="ChEBI" id="CHEBI:33019"/>
        <dbReference type="ChEBI" id="CHEBI:43474"/>
        <dbReference type="ChEBI" id="CHEBI:57502"/>
        <dbReference type="ChEBI" id="CHEBI:58017"/>
        <dbReference type="ChEBI" id="CHEBI:456216"/>
        <dbReference type="EC" id="6.3.4.21"/>
    </reaction>
</comment>
<dbReference type="Gene3D" id="3.20.20.70">
    <property type="entry name" value="Aldolase class I"/>
    <property type="match status" value="1"/>
</dbReference>
<dbReference type="Pfam" id="PF17767">
    <property type="entry name" value="NAPRTase_N"/>
    <property type="match status" value="1"/>
</dbReference>
<dbReference type="PIRSF" id="PIRSF000484">
    <property type="entry name" value="NAPRT"/>
    <property type="match status" value="1"/>
</dbReference>
<dbReference type="AlphaFoldDB" id="A0A7V5NYD9"/>
<dbReference type="EC" id="6.3.4.21" evidence="3 9"/>
<evidence type="ECO:0000259" key="11">
    <source>
        <dbReference type="Pfam" id="PF17767"/>
    </source>
</evidence>
<dbReference type="InterPro" id="IPR041525">
    <property type="entry name" value="N/Namide_PRibTrfase"/>
</dbReference>
<reference evidence="13" key="1">
    <citation type="journal article" date="2020" name="mSystems">
        <title>Genome- and Community-Level Interaction Insights into Carbon Utilization and Element Cycling Functions of Hydrothermarchaeota in Hydrothermal Sediment.</title>
        <authorList>
            <person name="Zhou Z."/>
            <person name="Liu Y."/>
            <person name="Xu W."/>
            <person name="Pan J."/>
            <person name="Luo Z.H."/>
            <person name="Li M."/>
        </authorList>
    </citation>
    <scope>NUCLEOTIDE SEQUENCE [LARGE SCALE GENOMIC DNA]</scope>
    <source>
        <strain evidence="13">HyVt-533</strain>
    </source>
</reference>
<evidence type="ECO:0000256" key="5">
    <source>
        <dbReference type="ARBA" id="ARBA00022598"/>
    </source>
</evidence>
<comment type="caution">
    <text evidence="13">The sequence shown here is derived from an EMBL/GenBank/DDBJ whole genome shotgun (WGS) entry which is preliminary data.</text>
</comment>
<dbReference type="InterPro" id="IPR040727">
    <property type="entry name" value="NAPRTase_N"/>
</dbReference>
<dbReference type="Gene3D" id="3.20.140.10">
    <property type="entry name" value="nicotinate phosphoribosyltransferase"/>
    <property type="match status" value="1"/>
</dbReference>
<dbReference type="SUPFAM" id="SSF51690">
    <property type="entry name" value="Nicotinate/Quinolinate PRTase C-terminal domain-like"/>
    <property type="match status" value="1"/>
</dbReference>
<dbReference type="InterPro" id="IPR007229">
    <property type="entry name" value="Nic_PRibTrfase-Fam"/>
</dbReference>
<evidence type="ECO:0000256" key="6">
    <source>
        <dbReference type="ARBA" id="ARBA00022642"/>
    </source>
</evidence>
<keyword evidence="6 9" id="KW-0662">Pyridine nucleotide biosynthesis</keyword>
<dbReference type="InterPro" id="IPR036068">
    <property type="entry name" value="Nicotinate_pribotase-like_C"/>
</dbReference>
<keyword evidence="7 9" id="KW-0808">Transferase</keyword>
<comment type="function">
    <text evidence="9">Catalyzes the first step in the biosynthesis of NAD from nicotinic acid, the ATP-dependent synthesis of beta-nicotinate D-ribonucleotide from nicotinate and 5-phospho-D-ribose 1-phosphate.</text>
</comment>
<evidence type="ECO:0000256" key="1">
    <source>
        <dbReference type="ARBA" id="ARBA00004952"/>
    </source>
</evidence>
<evidence type="ECO:0000259" key="10">
    <source>
        <dbReference type="Pfam" id="PF04095"/>
    </source>
</evidence>
<dbReference type="NCBIfam" id="NF009131">
    <property type="entry name" value="PRK12484.1"/>
    <property type="match status" value="1"/>
</dbReference>
<comment type="similarity">
    <text evidence="2 9">Belongs to the NAPRTase family.</text>
</comment>
<proteinExistence type="inferred from homology"/>
<feature type="domain" description="Nicotinate phosphoribosyltransferase C-terminal" evidence="12">
    <location>
        <begin position="379"/>
        <end position="440"/>
    </location>
</feature>
<dbReference type="InterPro" id="IPR041619">
    <property type="entry name" value="NAPRTase_C"/>
</dbReference>
<feature type="domain" description="Nicotinate/nicotinamide phosphoribosyltransferase" evidence="10">
    <location>
        <begin position="154"/>
        <end position="344"/>
    </location>
</feature>
<name>A0A7V5NYD9_9BACT</name>
<dbReference type="GO" id="GO:0004516">
    <property type="term" value="F:nicotinate phosphoribosyltransferase activity"/>
    <property type="evidence" value="ECO:0007669"/>
    <property type="project" value="UniProtKB-UniRule"/>
</dbReference>
<organism evidence="13">
    <name type="scientific">Thermodesulfatator atlanticus</name>
    <dbReference type="NCBI Taxonomy" id="501497"/>
    <lineage>
        <taxon>Bacteria</taxon>
        <taxon>Pseudomonadati</taxon>
        <taxon>Thermodesulfobacteriota</taxon>
        <taxon>Thermodesulfobacteria</taxon>
        <taxon>Thermodesulfobacteriales</taxon>
        <taxon>Thermodesulfatatoraceae</taxon>
        <taxon>Thermodesulfatator</taxon>
    </lineage>
</organism>
<dbReference type="GO" id="GO:0005829">
    <property type="term" value="C:cytosol"/>
    <property type="evidence" value="ECO:0007669"/>
    <property type="project" value="TreeGrafter"/>
</dbReference>
<evidence type="ECO:0000256" key="3">
    <source>
        <dbReference type="ARBA" id="ARBA00013236"/>
    </source>
</evidence>
<dbReference type="UniPathway" id="UPA00253">
    <property type="reaction ID" value="UER00457"/>
</dbReference>
<dbReference type="InterPro" id="IPR006405">
    <property type="entry name" value="Nic_PRibTrfase_pncB"/>
</dbReference>
<dbReference type="CDD" id="cd01570">
    <property type="entry name" value="NAPRTase_A"/>
    <property type="match status" value="1"/>
</dbReference>
<feature type="domain" description="Nicotinate phosphoribosyltransferase N-terminal" evidence="11">
    <location>
        <begin position="10"/>
        <end position="132"/>
    </location>
</feature>
<evidence type="ECO:0000256" key="4">
    <source>
        <dbReference type="ARBA" id="ARBA00022553"/>
    </source>
</evidence>
<keyword evidence="4" id="KW-0597">Phosphoprotein</keyword>
<sequence length="455" mass="50661">MSELLVKSPLFTDLYELTMAAVYFEREMFAPATFSFFIRRYPENWRFFVACGLEEVLSFLENFRFQEDELAYLEGLGLFKPEFLDFLEKLRFSGEVFAVPEGTIVFAGEPLLEITAPIIEAQLIETFVINALCFGTLIASKAVRSVLAAQGRTVVDFSARRTQGIEAALKVARLSYLVGFAATSNTLAGKLYGIPVTGTMAHSFIQSFPSEKEAFFAFAEVFPDNTVLLLDTYDTLAAAQKAVEIAKRLESRGKRLKGVRLDSGDLVSLAKEVRRILDENGLSYVKIFVSGGLDEYKIADLLARGAPIDAFGVGTKMGVSADAPYLDAAYKLVAYDGQPVTKLSTGKKVLAGAKQVFRFEEDGRWQKDLITLREETLKEAKPLLQKQMSSGRRTSSPKSLDEIRAAFKEELAKLPPELKSVRPKPAAFYPVELSQRLLSLQQRLEEEIKQRELAA</sequence>
<evidence type="ECO:0000256" key="9">
    <source>
        <dbReference type="RuleBase" id="RU365100"/>
    </source>
</evidence>
<keyword evidence="5 9" id="KW-0436">Ligase</keyword>
<dbReference type="PANTHER" id="PTHR11098">
    <property type="entry name" value="NICOTINATE PHOSPHORIBOSYLTRANSFERASE"/>
    <property type="match status" value="1"/>
</dbReference>
<keyword evidence="13" id="KW-0328">Glycosyltransferase</keyword>
<dbReference type="EMBL" id="DROK01000008">
    <property type="protein sequence ID" value="HHI96262.1"/>
    <property type="molecule type" value="Genomic_DNA"/>
</dbReference>
<dbReference type="NCBIfam" id="TIGR01513">
    <property type="entry name" value="NAPRTase_put"/>
    <property type="match status" value="1"/>
</dbReference>
<dbReference type="Pfam" id="PF04095">
    <property type="entry name" value="NAPRTase"/>
    <property type="match status" value="1"/>
</dbReference>
<evidence type="ECO:0000256" key="7">
    <source>
        <dbReference type="ARBA" id="ARBA00022679"/>
    </source>
</evidence>
<dbReference type="NCBIfam" id="NF006696">
    <property type="entry name" value="PRK09243.1-3"/>
    <property type="match status" value="1"/>
</dbReference>
<accession>A0A7V5NYD9</accession>
<protein>
    <recommendedName>
        <fullName evidence="3 9">Nicotinate phosphoribosyltransferase</fullName>
        <ecNumber evidence="3 9">6.3.4.21</ecNumber>
    </recommendedName>
</protein>
<dbReference type="SUPFAM" id="SSF54675">
    <property type="entry name" value="Nicotinate/Quinolinate PRTase N-terminal domain-like"/>
    <property type="match status" value="1"/>
</dbReference>
<comment type="PTM">
    <text evidence="9">Transiently phosphorylated on a His residue during the reaction cycle. Phosphorylation strongly increases the affinity for substrates and increases the rate of nicotinate D-ribonucleotide production. Dephosphorylation regenerates the low-affinity form of the enzyme, leading to product release.</text>
</comment>
<dbReference type="Proteomes" id="UP000886101">
    <property type="component" value="Unassembled WGS sequence"/>
</dbReference>
<dbReference type="FunFam" id="3.20.20.70:FF:000076">
    <property type="entry name" value="Nicotinate phosphoribosyltransferase"/>
    <property type="match status" value="1"/>
</dbReference>
<evidence type="ECO:0000259" key="12">
    <source>
        <dbReference type="Pfam" id="PF17956"/>
    </source>
</evidence>
<comment type="pathway">
    <text evidence="1 9">Cofactor biosynthesis; NAD(+) biosynthesis; nicotinate D-ribonucleotide from nicotinate: step 1/1.</text>
</comment>
<dbReference type="GO" id="GO:0047280">
    <property type="term" value="F:nicotinamide phosphoribosyltransferase activity"/>
    <property type="evidence" value="ECO:0007669"/>
    <property type="project" value="UniProtKB-ARBA"/>
</dbReference>
<evidence type="ECO:0000256" key="8">
    <source>
        <dbReference type="ARBA" id="ARBA00048668"/>
    </source>
</evidence>
<dbReference type="InterPro" id="IPR013785">
    <property type="entry name" value="Aldolase_TIM"/>
</dbReference>
<evidence type="ECO:0000313" key="13">
    <source>
        <dbReference type="EMBL" id="HHI96262.1"/>
    </source>
</evidence>
<evidence type="ECO:0000256" key="2">
    <source>
        <dbReference type="ARBA" id="ARBA00010897"/>
    </source>
</evidence>
<dbReference type="Pfam" id="PF17956">
    <property type="entry name" value="NAPRTase_C"/>
    <property type="match status" value="1"/>
</dbReference>